<feature type="chain" id="PRO_5015526319" evidence="8">
    <location>
        <begin position="23"/>
        <end position="682"/>
    </location>
</feature>
<dbReference type="InParanoid" id="A0A2T3AB39"/>
<reference evidence="9 10" key="1">
    <citation type="journal article" date="2018" name="Mycol. Prog.">
        <title>Coniella lustricola, a new species from submerged detritus.</title>
        <authorList>
            <person name="Raudabaugh D.B."/>
            <person name="Iturriaga T."/>
            <person name="Carver A."/>
            <person name="Mondo S."/>
            <person name="Pangilinan J."/>
            <person name="Lipzen A."/>
            <person name="He G."/>
            <person name="Amirebrahimi M."/>
            <person name="Grigoriev I.V."/>
            <person name="Miller A.N."/>
        </authorList>
    </citation>
    <scope>NUCLEOTIDE SEQUENCE [LARGE SCALE GENOMIC DNA]</scope>
    <source>
        <strain evidence="9 10">B22-T-1</strain>
    </source>
</reference>
<keyword evidence="3" id="KW-0645">Protease</keyword>
<evidence type="ECO:0000256" key="2">
    <source>
        <dbReference type="ARBA" id="ARBA00022645"/>
    </source>
</evidence>
<name>A0A2T3AB39_9PEZI</name>
<evidence type="ECO:0000256" key="7">
    <source>
        <dbReference type="SAM" id="MobiDB-lite"/>
    </source>
</evidence>
<evidence type="ECO:0000256" key="3">
    <source>
        <dbReference type="ARBA" id="ARBA00022670"/>
    </source>
</evidence>
<dbReference type="Gene3D" id="3.40.50.1820">
    <property type="entry name" value="alpha/beta hydrolase"/>
    <property type="match status" value="1"/>
</dbReference>
<organism evidence="9 10">
    <name type="scientific">Coniella lustricola</name>
    <dbReference type="NCBI Taxonomy" id="2025994"/>
    <lineage>
        <taxon>Eukaryota</taxon>
        <taxon>Fungi</taxon>
        <taxon>Dikarya</taxon>
        <taxon>Ascomycota</taxon>
        <taxon>Pezizomycotina</taxon>
        <taxon>Sordariomycetes</taxon>
        <taxon>Sordariomycetidae</taxon>
        <taxon>Diaporthales</taxon>
        <taxon>Schizoparmaceae</taxon>
        <taxon>Coniella</taxon>
    </lineage>
</organism>
<dbReference type="Proteomes" id="UP000241462">
    <property type="component" value="Unassembled WGS sequence"/>
</dbReference>
<feature type="signal peptide" evidence="8">
    <location>
        <begin position="1"/>
        <end position="22"/>
    </location>
</feature>
<evidence type="ECO:0000256" key="1">
    <source>
        <dbReference type="ARBA" id="ARBA00009431"/>
    </source>
</evidence>
<feature type="compositionally biased region" description="Polar residues" evidence="7">
    <location>
        <begin position="593"/>
        <end position="608"/>
    </location>
</feature>
<keyword evidence="10" id="KW-1185">Reference proteome</keyword>
<dbReference type="InterPro" id="IPR029058">
    <property type="entry name" value="AB_hydrolase_fold"/>
</dbReference>
<evidence type="ECO:0000313" key="9">
    <source>
        <dbReference type="EMBL" id="PSR90293.1"/>
    </source>
</evidence>
<protein>
    <submittedName>
        <fullName evidence="9">Alpha/Beta hydrolase protein</fullName>
    </submittedName>
</protein>
<dbReference type="InterPro" id="IPR001563">
    <property type="entry name" value="Peptidase_S10"/>
</dbReference>
<evidence type="ECO:0000256" key="6">
    <source>
        <dbReference type="ARBA" id="ARBA00023180"/>
    </source>
</evidence>
<dbReference type="GO" id="GO:0006508">
    <property type="term" value="P:proteolysis"/>
    <property type="evidence" value="ECO:0007669"/>
    <property type="project" value="UniProtKB-KW"/>
</dbReference>
<dbReference type="OrthoDB" id="443318at2759"/>
<keyword evidence="6" id="KW-0325">Glycoprotein</keyword>
<sequence>MAPRRMFQTASLLALCQSLCTAQTFIPKPYNVTFKESTVLPGGSLSYKETEICDTTPGVKSYSGHVTVPVDNTYNASIFFWYFESRNDARNAPTTIWMPGGPGASFLAGGSGFPCSVNADGNSTSLNPYALNSNVNMLYFDIPVQTGYSYTELQNGTFNVVTGEFTPGTEADVVFNSTTTVATLGSADPSRTANTTQQVARQMWQLSQIWFQEFPEWHTENNEINLWSYSYSGFLGPASVAYAQQQNELIANGSYTTTDGIANPIALPLGTLGSNNGCIDVEAQMSSFQAVMFNNTYGIKVLPESDYAEVAKITEECYGLVASCRAAAAELDPHGTGAVDAVNALCANATYSCFVTLEGLYLGSNRSEFDVTLPAPGDVPNIGPMAAFYNQRWVQEALGVPVNFTYSANSIVDNFFYATGDPMIPSKSTVEYILDAGIDVAFVYGDRDYQCNWIGIENVSLSLDYAESTAFRNAGYAALMTNASYQGGLVRQHNGLSFSRVFQAGHSVADYQPQTVLEIFERAIFGKDVATGLVDVAGSAELSGSNSTSASSSSPSSSSSSSSGTSSSSCSRGNKNSSSPSSSPSGSQPSSGRNATQAQDYSTTGPLSVSNVTNTIYPPPLSALQCGWYVTADTQVCNDAQIAAVEAGTAVVVDWVVVSPAMAFYATSGDPTPVATAAARRM</sequence>
<keyword evidence="4 8" id="KW-0732">Signal</keyword>
<gene>
    <name evidence="9" type="ORF">BD289DRAFT_452432</name>
</gene>
<accession>A0A2T3AB39</accession>
<dbReference type="PANTHER" id="PTHR11802:SF189">
    <property type="entry name" value="CARBOXYPEPTIDASE"/>
    <property type="match status" value="1"/>
</dbReference>
<dbReference type="EMBL" id="KZ678421">
    <property type="protein sequence ID" value="PSR90293.1"/>
    <property type="molecule type" value="Genomic_DNA"/>
</dbReference>
<dbReference type="GO" id="GO:0000324">
    <property type="term" value="C:fungal-type vacuole"/>
    <property type="evidence" value="ECO:0007669"/>
    <property type="project" value="TreeGrafter"/>
</dbReference>
<dbReference type="Pfam" id="PF00450">
    <property type="entry name" value="Peptidase_S10"/>
    <property type="match status" value="1"/>
</dbReference>
<proteinExistence type="inferred from homology"/>
<dbReference type="AlphaFoldDB" id="A0A2T3AB39"/>
<evidence type="ECO:0000256" key="5">
    <source>
        <dbReference type="ARBA" id="ARBA00022801"/>
    </source>
</evidence>
<keyword evidence="5 9" id="KW-0378">Hydrolase</keyword>
<evidence type="ECO:0000256" key="4">
    <source>
        <dbReference type="ARBA" id="ARBA00022729"/>
    </source>
</evidence>
<evidence type="ECO:0000256" key="8">
    <source>
        <dbReference type="SAM" id="SignalP"/>
    </source>
</evidence>
<feature type="region of interest" description="Disordered" evidence="7">
    <location>
        <begin position="542"/>
        <end position="608"/>
    </location>
</feature>
<dbReference type="GO" id="GO:0004185">
    <property type="term" value="F:serine-type carboxypeptidase activity"/>
    <property type="evidence" value="ECO:0007669"/>
    <property type="project" value="InterPro"/>
</dbReference>
<comment type="similarity">
    <text evidence="1">Belongs to the peptidase S10 family.</text>
</comment>
<keyword evidence="2" id="KW-0121">Carboxypeptidase</keyword>
<feature type="compositionally biased region" description="Low complexity" evidence="7">
    <location>
        <begin position="543"/>
        <end position="592"/>
    </location>
</feature>
<dbReference type="STRING" id="2025994.A0A2T3AB39"/>
<evidence type="ECO:0000313" key="10">
    <source>
        <dbReference type="Proteomes" id="UP000241462"/>
    </source>
</evidence>
<dbReference type="SUPFAM" id="SSF53474">
    <property type="entry name" value="alpha/beta-Hydrolases"/>
    <property type="match status" value="1"/>
</dbReference>
<dbReference type="PANTHER" id="PTHR11802">
    <property type="entry name" value="SERINE PROTEASE FAMILY S10 SERINE CARBOXYPEPTIDASE"/>
    <property type="match status" value="1"/>
</dbReference>